<keyword evidence="7" id="KW-0472">Membrane</keyword>
<evidence type="ECO:0000313" key="14">
    <source>
        <dbReference type="EMBL" id="NWS13562.1"/>
    </source>
</evidence>
<dbReference type="Gene3D" id="3.20.20.190">
    <property type="entry name" value="Phosphatidylinositol (PI) phosphodiesterase"/>
    <property type="match status" value="1"/>
</dbReference>
<gene>
    <name evidence="14" type="primary">Gdpd3</name>
    <name evidence="14" type="ORF">PACMIN_R15239</name>
</gene>
<comment type="similarity">
    <text evidence="2">Belongs to the glycerophosphoryl diester phosphodiesterase family.</text>
</comment>
<dbReference type="Pfam" id="PF03009">
    <property type="entry name" value="GDPD"/>
    <property type="match status" value="1"/>
</dbReference>
<comment type="subcellular location">
    <subcellularLocation>
        <location evidence="1">Membrane</location>
    </subcellularLocation>
</comment>
<comment type="catalytic activity">
    <reaction evidence="8">
        <text>1-O-hexadecyl-sn-glycero-3-phosphocholine + H2O = 1-O-hexadecyl-sn-glycero-3-phosphate + choline + H(+)</text>
        <dbReference type="Rhea" id="RHEA:41143"/>
        <dbReference type="ChEBI" id="CHEBI:15354"/>
        <dbReference type="ChEBI" id="CHEBI:15377"/>
        <dbReference type="ChEBI" id="CHEBI:15378"/>
        <dbReference type="ChEBI" id="CHEBI:64496"/>
        <dbReference type="ChEBI" id="CHEBI:77580"/>
    </reaction>
    <physiologicalReaction direction="left-to-right" evidence="8">
        <dbReference type="Rhea" id="RHEA:41144"/>
    </physiologicalReaction>
</comment>
<protein>
    <submittedName>
        <fullName evidence="14">GDPD3 Lysophospholipase</fullName>
    </submittedName>
</protein>
<evidence type="ECO:0000256" key="11">
    <source>
        <dbReference type="ARBA" id="ARBA00048580"/>
    </source>
</evidence>
<comment type="catalytic activity">
    <reaction evidence="9">
        <text>N-(5Z,8Z,11Z,14Z-eicosatetraenoyl)-1-(9Z-octadecenoyl)-sn-glycero-3-phosphoethanolamine + H2O = N-(5Z,8Z,11Z,14Z-eicosatetraenoyl)-ethanolamine + 1-(9Z-octadecenoyl)-sn-glycero-3-phosphate + H(+)</text>
        <dbReference type="Rhea" id="RHEA:45544"/>
        <dbReference type="ChEBI" id="CHEBI:2700"/>
        <dbReference type="ChEBI" id="CHEBI:15377"/>
        <dbReference type="ChEBI" id="CHEBI:15378"/>
        <dbReference type="ChEBI" id="CHEBI:74544"/>
        <dbReference type="ChEBI" id="CHEBI:85223"/>
    </reaction>
    <physiologicalReaction direction="left-to-right" evidence="9">
        <dbReference type="Rhea" id="RHEA:45545"/>
    </physiologicalReaction>
</comment>
<keyword evidence="5" id="KW-1133">Transmembrane helix</keyword>
<evidence type="ECO:0000256" key="10">
    <source>
        <dbReference type="ARBA" id="ARBA00047538"/>
    </source>
</evidence>
<evidence type="ECO:0000256" key="5">
    <source>
        <dbReference type="ARBA" id="ARBA00022989"/>
    </source>
</evidence>
<keyword evidence="3" id="KW-0812">Transmembrane</keyword>
<organism evidence="14 15">
    <name type="scientific">Pachyramphus minor</name>
    <dbReference type="NCBI Taxonomy" id="369605"/>
    <lineage>
        <taxon>Eukaryota</taxon>
        <taxon>Metazoa</taxon>
        <taxon>Chordata</taxon>
        <taxon>Craniata</taxon>
        <taxon>Vertebrata</taxon>
        <taxon>Euteleostomi</taxon>
        <taxon>Archelosauria</taxon>
        <taxon>Archosauria</taxon>
        <taxon>Dinosauria</taxon>
        <taxon>Saurischia</taxon>
        <taxon>Theropoda</taxon>
        <taxon>Coelurosauria</taxon>
        <taxon>Aves</taxon>
        <taxon>Neognathae</taxon>
        <taxon>Neoaves</taxon>
        <taxon>Telluraves</taxon>
        <taxon>Australaves</taxon>
        <taxon>Passeriformes</taxon>
        <taxon>Tyrannidae</taxon>
        <taxon>Pachyramphus</taxon>
    </lineage>
</organism>
<dbReference type="PANTHER" id="PTHR42758:SF3">
    <property type="entry name" value="LYSOPHOSPHOLIPASE D GDPD3"/>
    <property type="match status" value="1"/>
</dbReference>
<feature type="non-terminal residue" evidence="14">
    <location>
        <position position="52"/>
    </location>
</feature>
<comment type="catalytic activity">
    <reaction evidence="11">
        <text>1-O-(1Z-octadecenyl)-sn-glycero-3-phospho-N-hexadecanoyl-ethanolamine + H2O = 1-O-(1Z-octadecenyl)-sn-glycero-3-phosphate + N-hexadecanoylethanolamine + H(+)</text>
        <dbReference type="Rhea" id="RHEA:53184"/>
        <dbReference type="ChEBI" id="CHEBI:15377"/>
        <dbReference type="ChEBI" id="CHEBI:15378"/>
        <dbReference type="ChEBI" id="CHEBI:71464"/>
        <dbReference type="ChEBI" id="CHEBI:137009"/>
        <dbReference type="ChEBI" id="CHEBI:137017"/>
    </reaction>
    <physiologicalReaction direction="left-to-right" evidence="11">
        <dbReference type="Rhea" id="RHEA:53185"/>
    </physiologicalReaction>
</comment>
<keyword evidence="6" id="KW-0443">Lipid metabolism</keyword>
<keyword evidence="15" id="KW-1185">Reference proteome</keyword>
<keyword evidence="4" id="KW-0378">Hydrolase</keyword>
<evidence type="ECO:0000256" key="6">
    <source>
        <dbReference type="ARBA" id="ARBA00023098"/>
    </source>
</evidence>
<dbReference type="PROSITE" id="PS51704">
    <property type="entry name" value="GP_PDE"/>
    <property type="match status" value="1"/>
</dbReference>
<evidence type="ECO:0000256" key="2">
    <source>
        <dbReference type="ARBA" id="ARBA00007277"/>
    </source>
</evidence>
<reference evidence="14 15" key="1">
    <citation type="submission" date="2019-09" db="EMBL/GenBank/DDBJ databases">
        <title>Bird 10,000 Genomes (B10K) Project - Family phase.</title>
        <authorList>
            <person name="Zhang G."/>
        </authorList>
    </citation>
    <scope>NUCLEOTIDE SEQUENCE [LARGE SCALE GENOMIC DNA]</scope>
    <source>
        <strain evidence="14">B10K-DU-001-72</strain>
        <tissue evidence="14">Muscle</tissue>
    </source>
</reference>
<dbReference type="InterPro" id="IPR017946">
    <property type="entry name" value="PLC-like_Pdiesterase_TIM-brl"/>
</dbReference>
<dbReference type="PANTHER" id="PTHR42758">
    <property type="entry name" value="PHOSPHATIDYLGLYCEROL PHOSPHOLIPASE C"/>
    <property type="match status" value="1"/>
</dbReference>
<dbReference type="InterPro" id="IPR052271">
    <property type="entry name" value="GDPD-Related"/>
</dbReference>
<dbReference type="Proteomes" id="UP000525089">
    <property type="component" value="Unassembled WGS sequence"/>
</dbReference>
<feature type="non-terminal residue" evidence="14">
    <location>
        <position position="1"/>
    </location>
</feature>
<evidence type="ECO:0000256" key="9">
    <source>
        <dbReference type="ARBA" id="ARBA00047392"/>
    </source>
</evidence>
<comment type="caution">
    <text evidence="14">The sequence shown here is derived from an EMBL/GenBank/DDBJ whole genome shotgun (WGS) entry which is preliminary data.</text>
</comment>
<evidence type="ECO:0000256" key="4">
    <source>
        <dbReference type="ARBA" id="ARBA00022801"/>
    </source>
</evidence>
<evidence type="ECO:0000256" key="1">
    <source>
        <dbReference type="ARBA" id="ARBA00004370"/>
    </source>
</evidence>
<evidence type="ECO:0000256" key="7">
    <source>
        <dbReference type="ARBA" id="ARBA00023136"/>
    </source>
</evidence>
<dbReference type="EMBL" id="VYXB01002915">
    <property type="protein sequence ID" value="NWS13562.1"/>
    <property type="molecule type" value="Genomic_DNA"/>
</dbReference>
<dbReference type="GO" id="GO:0005789">
    <property type="term" value="C:endoplasmic reticulum membrane"/>
    <property type="evidence" value="ECO:0007669"/>
    <property type="project" value="TreeGrafter"/>
</dbReference>
<evidence type="ECO:0000259" key="13">
    <source>
        <dbReference type="PROSITE" id="PS51704"/>
    </source>
</evidence>
<dbReference type="GO" id="GO:0004622">
    <property type="term" value="F:phosphatidylcholine lysophospholipase activity"/>
    <property type="evidence" value="ECO:0007669"/>
    <property type="project" value="TreeGrafter"/>
</dbReference>
<dbReference type="GO" id="GO:0008081">
    <property type="term" value="F:phosphoric diester hydrolase activity"/>
    <property type="evidence" value="ECO:0007669"/>
    <property type="project" value="InterPro"/>
</dbReference>
<comment type="catalytic activity">
    <reaction evidence="10">
        <text>N-hexadecanoyl-1-(9Z-octadecenoyl)-sn-glycero-3-phosphoethanolamine + H2O = N-hexadecanoylethanolamine + 1-(9Z-octadecenoyl)-sn-glycero-3-phosphate + H(+)</text>
        <dbReference type="Rhea" id="RHEA:53168"/>
        <dbReference type="ChEBI" id="CHEBI:15377"/>
        <dbReference type="ChEBI" id="CHEBI:15378"/>
        <dbReference type="ChEBI" id="CHEBI:71464"/>
        <dbReference type="ChEBI" id="CHEBI:74544"/>
        <dbReference type="ChEBI" id="CHEBI:85217"/>
    </reaction>
    <physiologicalReaction direction="left-to-right" evidence="10">
        <dbReference type="Rhea" id="RHEA:53169"/>
    </physiologicalReaction>
</comment>
<feature type="domain" description="GP-PDE" evidence="13">
    <location>
        <begin position="1"/>
        <end position="52"/>
    </location>
</feature>
<sequence>PAVSPSAVGEGSDLLELDVRRTRDGVVVVSHDRNLSRQSGRDVDLAQLDFQV</sequence>
<name>A0A7K5CZ12_9TYRA</name>
<evidence type="ECO:0000313" key="15">
    <source>
        <dbReference type="Proteomes" id="UP000525089"/>
    </source>
</evidence>
<dbReference type="InterPro" id="IPR030395">
    <property type="entry name" value="GP_PDE_dom"/>
</dbReference>
<proteinExistence type="inferred from homology"/>
<evidence type="ECO:0000256" key="12">
    <source>
        <dbReference type="ARBA" id="ARBA00048947"/>
    </source>
</evidence>
<dbReference type="GO" id="GO:0046475">
    <property type="term" value="P:glycerophospholipid catabolic process"/>
    <property type="evidence" value="ECO:0007669"/>
    <property type="project" value="TreeGrafter"/>
</dbReference>
<evidence type="ECO:0000256" key="3">
    <source>
        <dbReference type="ARBA" id="ARBA00022692"/>
    </source>
</evidence>
<dbReference type="SUPFAM" id="SSF51695">
    <property type="entry name" value="PLC-like phosphodiesterases"/>
    <property type="match status" value="1"/>
</dbReference>
<accession>A0A7K5CZ12</accession>
<dbReference type="AlphaFoldDB" id="A0A7K5CZ12"/>
<comment type="catalytic activity">
    <reaction evidence="12">
        <text>N,1-di-(9Z-octadecenoyl)-sn-glycero-3-phosphoethanolamine + H2O = N-(9Z-octadecenoyl) ethanolamine + 1-(9Z-octadecenoyl)-sn-glycero-3-phosphate + H(+)</text>
        <dbReference type="Rhea" id="RHEA:56460"/>
        <dbReference type="ChEBI" id="CHEBI:15377"/>
        <dbReference type="ChEBI" id="CHEBI:15378"/>
        <dbReference type="ChEBI" id="CHEBI:71466"/>
        <dbReference type="ChEBI" id="CHEBI:74544"/>
        <dbReference type="ChEBI" id="CHEBI:85222"/>
    </reaction>
    <physiologicalReaction direction="left-to-right" evidence="12">
        <dbReference type="Rhea" id="RHEA:56461"/>
    </physiologicalReaction>
</comment>
<evidence type="ECO:0000256" key="8">
    <source>
        <dbReference type="ARBA" id="ARBA00036083"/>
    </source>
</evidence>